<feature type="coiled-coil region" evidence="1">
    <location>
        <begin position="298"/>
        <end position="332"/>
    </location>
</feature>
<evidence type="ECO:0000256" key="1">
    <source>
        <dbReference type="SAM" id="Coils"/>
    </source>
</evidence>
<evidence type="ECO:0000313" key="2">
    <source>
        <dbReference type="EMBL" id="EGT41813.1"/>
    </source>
</evidence>
<gene>
    <name evidence="2" type="ORF">CAEBREN_02509</name>
</gene>
<reference evidence="3" key="1">
    <citation type="submission" date="2011-07" db="EMBL/GenBank/DDBJ databases">
        <authorList>
            <consortium name="Caenorhabditis brenneri Sequencing and Analysis Consortium"/>
            <person name="Wilson R.K."/>
        </authorList>
    </citation>
    <scope>NUCLEOTIDE SEQUENCE [LARGE SCALE GENOMIC DNA]</scope>
    <source>
        <strain evidence="3">PB2801</strain>
    </source>
</reference>
<protein>
    <submittedName>
        <fullName evidence="2">Uncharacterized protein</fullName>
    </submittedName>
</protein>
<dbReference type="Proteomes" id="UP000008068">
    <property type="component" value="Unassembled WGS sequence"/>
</dbReference>
<accession>G0P0N7</accession>
<proteinExistence type="predicted"/>
<dbReference type="InParanoid" id="G0P0N7"/>
<keyword evidence="3" id="KW-1185">Reference proteome</keyword>
<dbReference type="HOGENOM" id="CLU_612854_0_0_1"/>
<name>G0P0N7_CAEBE</name>
<evidence type="ECO:0000313" key="3">
    <source>
        <dbReference type="Proteomes" id="UP000008068"/>
    </source>
</evidence>
<keyword evidence="1" id="KW-0175">Coiled coil</keyword>
<feature type="coiled-coil region" evidence="1">
    <location>
        <begin position="39"/>
        <end position="94"/>
    </location>
</feature>
<dbReference type="AlphaFoldDB" id="G0P0N7"/>
<organism evidence="3">
    <name type="scientific">Caenorhabditis brenneri</name>
    <name type="common">Nematode worm</name>
    <dbReference type="NCBI Taxonomy" id="135651"/>
    <lineage>
        <taxon>Eukaryota</taxon>
        <taxon>Metazoa</taxon>
        <taxon>Ecdysozoa</taxon>
        <taxon>Nematoda</taxon>
        <taxon>Chromadorea</taxon>
        <taxon>Rhabditida</taxon>
        <taxon>Rhabditina</taxon>
        <taxon>Rhabditomorpha</taxon>
        <taxon>Rhabditoidea</taxon>
        <taxon>Rhabditidae</taxon>
        <taxon>Peloderinae</taxon>
        <taxon>Caenorhabditis</taxon>
    </lineage>
</organism>
<sequence>MANQQQLPNIKNPFGLNQDQLGRIMAQCLLDQDYLLNGHSELTEDRRQLGLQVEQHKNNLDAFDLKIETEQKKLREDREKFEEEKKEQEEIIEANLLMFNLEQTELRIGREALAVEQLQLAEDNKRLAEQQELLKTGPDVLNARIRQFETECFNFHELRKKKNAKDAEMFEKRMKDVEDNEKQYSKKLDMLEKCQKEYENSCAELRKAQEEVANKREDQKKEEQRVSEIEEENKKMRAEIENFKREISNSTSEVNGQQVQIEHNIRVNEDQHLAQQVADLQQQVVHGHNLCDQKDGELNQMRDQIADQALLIAELQREIQELKNHIRERKLDMKIIYLSISLEIVIKILSFFTAWPTFSLGADPGQQNAVAQQMMNEDPQTTILRLSMMHKDQLEHFARDLLTRFTASEKQRHDAYRELGQLDQVIGKMKDEFNEGTLKKEENIQKL</sequence>
<feature type="coiled-coil region" evidence="1">
    <location>
        <begin position="167"/>
        <end position="253"/>
    </location>
</feature>
<dbReference type="EMBL" id="GL380002">
    <property type="protein sequence ID" value="EGT41813.1"/>
    <property type="molecule type" value="Genomic_DNA"/>
</dbReference>